<name>A0AAE4I330_9ENTE</name>
<dbReference type="Pfam" id="PF09837">
    <property type="entry name" value="DUF2064"/>
    <property type="match status" value="1"/>
</dbReference>
<proteinExistence type="predicted"/>
<evidence type="ECO:0000313" key="2">
    <source>
        <dbReference type="EMBL" id="MDT2771287.1"/>
    </source>
</evidence>
<dbReference type="RefSeq" id="WP_067623963.1">
    <property type="nucleotide sequence ID" value="NZ_BAAAXL010000019.1"/>
</dbReference>
<dbReference type="PANTHER" id="PTHR36529:SF1">
    <property type="entry name" value="GLYCOSYLTRANSFERASE"/>
    <property type="match status" value="1"/>
</dbReference>
<dbReference type="Proteomes" id="UP001180842">
    <property type="component" value="Unassembled WGS sequence"/>
</dbReference>
<dbReference type="InterPro" id="IPR018641">
    <property type="entry name" value="Trfase_1_rSAM/seldom-assoc"/>
</dbReference>
<dbReference type="InterPro" id="IPR029044">
    <property type="entry name" value="Nucleotide-diphossugar_trans"/>
</dbReference>
<organism evidence="1 3">
    <name type="scientific">Enterococcus pseudoavium</name>
    <dbReference type="NCBI Taxonomy" id="44007"/>
    <lineage>
        <taxon>Bacteria</taxon>
        <taxon>Bacillati</taxon>
        <taxon>Bacillota</taxon>
        <taxon>Bacilli</taxon>
        <taxon>Lactobacillales</taxon>
        <taxon>Enterococcaceae</taxon>
        <taxon>Enterococcus</taxon>
    </lineage>
</organism>
<evidence type="ECO:0000313" key="1">
    <source>
        <dbReference type="EMBL" id="MDT2738008.1"/>
    </source>
</evidence>
<dbReference type="NCBIfam" id="TIGR04282">
    <property type="entry name" value="glyco_like_cofC"/>
    <property type="match status" value="1"/>
</dbReference>
<dbReference type="SUPFAM" id="SSF53448">
    <property type="entry name" value="Nucleotide-diphospho-sugar transferases"/>
    <property type="match status" value="1"/>
</dbReference>
<dbReference type="PANTHER" id="PTHR36529">
    <property type="entry name" value="SLL1095 PROTEIN"/>
    <property type="match status" value="1"/>
</dbReference>
<dbReference type="EMBL" id="JARQAI010000026">
    <property type="protein sequence ID" value="MDT2738008.1"/>
    <property type="molecule type" value="Genomic_DNA"/>
</dbReference>
<comment type="caution">
    <text evidence="1">The sequence shown here is derived from an EMBL/GenBank/DDBJ whole genome shotgun (WGS) entry which is preliminary data.</text>
</comment>
<dbReference type="EMBL" id="JARQAZ010000008">
    <property type="protein sequence ID" value="MDT2771287.1"/>
    <property type="molecule type" value="Genomic_DNA"/>
</dbReference>
<dbReference type="Gene3D" id="3.90.550.10">
    <property type="entry name" value="Spore Coat Polysaccharide Biosynthesis Protein SpsA, Chain A"/>
    <property type="match status" value="1"/>
</dbReference>
<gene>
    <name evidence="1" type="ORF">P7H00_12895</name>
    <name evidence="2" type="ORF">P7H46_10595</name>
</gene>
<accession>A0AAE4I330</accession>
<dbReference type="AlphaFoldDB" id="A0AAE4I330"/>
<evidence type="ECO:0000313" key="3">
    <source>
        <dbReference type="Proteomes" id="UP001180842"/>
    </source>
</evidence>
<evidence type="ECO:0000313" key="4">
    <source>
        <dbReference type="Proteomes" id="UP001269061"/>
    </source>
</evidence>
<keyword evidence="4" id="KW-1185">Reference proteome</keyword>
<dbReference type="Proteomes" id="UP001269061">
    <property type="component" value="Unassembled WGS sequence"/>
</dbReference>
<sequence>MNKSAYILFTRVPVANKVKTRLQSSLSGEEASQVQLRMLQDSFKKFSDLEQYAIDGYLAYSDEGDPTELLQSVPKNFQTFRQQGKTIGERMNHAMQTVFAKGYEKVVLTGSDIPNLNTAIILTAFSELTELVFGPSFDGGYYLVGSTSQIDLKLIFETEIAWGKKKVLQETLQRLSEHEVSLLPPLQDIDYPSDLKRMQENLAEENHYLHHWLIENRGVLE</sequence>
<protein>
    <submittedName>
        <fullName evidence="1">TIGR04282 family arsenosugar biosynthesis glycosyltransferase</fullName>
    </submittedName>
</protein>
<reference evidence="1 4" key="1">
    <citation type="submission" date="2023-03" db="EMBL/GenBank/DDBJ databases">
        <authorList>
            <person name="Shen W."/>
            <person name="Cai J."/>
        </authorList>
    </citation>
    <scope>NUCLEOTIDE SEQUENCE</scope>
    <source>
        <strain evidence="1">P69-2</strain>
        <strain evidence="2 4">Y59</strain>
    </source>
</reference>